<evidence type="ECO:0000313" key="6">
    <source>
        <dbReference type="Proteomes" id="UP000019222"/>
    </source>
</evidence>
<accession>W5Y196</accession>
<dbReference type="InterPro" id="IPR044946">
    <property type="entry name" value="Restrct_endonuc_typeI_TRD_sf"/>
</dbReference>
<dbReference type="GO" id="GO:0009307">
    <property type="term" value="P:DNA restriction-modification system"/>
    <property type="evidence" value="ECO:0007669"/>
    <property type="project" value="UniProtKB-KW"/>
</dbReference>
<dbReference type="PANTHER" id="PTHR30408">
    <property type="entry name" value="TYPE-1 RESTRICTION ENZYME ECOKI SPECIFICITY PROTEIN"/>
    <property type="match status" value="1"/>
</dbReference>
<keyword evidence="2" id="KW-0680">Restriction system</keyword>
<feature type="domain" description="Type I restriction modification DNA specificity" evidence="4">
    <location>
        <begin position="113"/>
        <end position="278"/>
    </location>
</feature>
<evidence type="ECO:0000256" key="3">
    <source>
        <dbReference type="ARBA" id="ARBA00023125"/>
    </source>
</evidence>
<dbReference type="EMBL" id="CP004353">
    <property type="protein sequence ID" value="AHI22660.1"/>
    <property type="molecule type" value="Genomic_DNA"/>
</dbReference>
<protein>
    <submittedName>
        <fullName evidence="5">Type I restriction-modification system, specificity subunit</fullName>
    </submittedName>
</protein>
<evidence type="ECO:0000256" key="1">
    <source>
        <dbReference type="ARBA" id="ARBA00010923"/>
    </source>
</evidence>
<dbReference type="Proteomes" id="UP000019222">
    <property type="component" value="Chromosome"/>
</dbReference>
<reference evidence="5 6" key="1">
    <citation type="submission" date="2013-02" db="EMBL/GenBank/DDBJ databases">
        <title>The complete genome sequence of Corynebacterium vitaeruminis DSM 20294.</title>
        <authorList>
            <person name="Ruckert C."/>
            <person name="Albersmeier A."/>
            <person name="Kalinowski J."/>
        </authorList>
    </citation>
    <scope>NUCLEOTIDE SEQUENCE [LARGE SCALE GENOMIC DNA]</scope>
    <source>
        <strain evidence="6">ATCC 10234</strain>
    </source>
</reference>
<dbReference type="InterPro" id="IPR000055">
    <property type="entry name" value="Restrct_endonuc_typeI_TRD"/>
</dbReference>
<proteinExistence type="inferred from homology"/>
<dbReference type="HOGENOM" id="CLU_1052577_0_0_11"/>
<dbReference type="PANTHER" id="PTHR30408:SF13">
    <property type="entry name" value="TYPE I RESTRICTION ENZYME HINDI SPECIFICITY SUBUNIT"/>
    <property type="match status" value="1"/>
</dbReference>
<evidence type="ECO:0000313" key="5">
    <source>
        <dbReference type="EMBL" id="AHI22660.1"/>
    </source>
</evidence>
<dbReference type="eggNOG" id="COG0732">
    <property type="taxonomic scope" value="Bacteria"/>
</dbReference>
<keyword evidence="3" id="KW-0238">DNA-binding</keyword>
<dbReference type="STRING" id="1224164.B843_06375"/>
<keyword evidence="6" id="KW-1185">Reference proteome</keyword>
<name>W5Y196_9CORY</name>
<comment type="similarity">
    <text evidence="1">Belongs to the type-I restriction system S methylase family.</text>
</comment>
<evidence type="ECO:0000259" key="4">
    <source>
        <dbReference type="Pfam" id="PF01420"/>
    </source>
</evidence>
<dbReference type="KEGG" id="cvt:B843_06375"/>
<dbReference type="AlphaFoldDB" id="W5Y196"/>
<dbReference type="Gene3D" id="3.90.220.20">
    <property type="entry name" value="DNA methylase specificity domains"/>
    <property type="match status" value="2"/>
</dbReference>
<dbReference type="PATRIC" id="fig|1224164.3.peg.1281"/>
<dbReference type="REBASE" id="78949">
    <property type="entry name" value="S.Cvi20294ORF6370P"/>
</dbReference>
<dbReference type="SUPFAM" id="SSF116734">
    <property type="entry name" value="DNA methylase specificity domain"/>
    <property type="match status" value="2"/>
</dbReference>
<gene>
    <name evidence="5" type="ORF">B843_06375</name>
</gene>
<sequence>MTGLVSVVYTVLKPRVEYVESRFAEYLLKSKAFQDEYYRWGTGIVDDLWSTRYDRFASIRIPLPDLATQRRIADRLDRETGEIDSSVKELDEYVGLLEKRKRSLYSGLFAKPETCKNVSLGMISSILLGKMLDQGKNYGEQTPYLRNTNVRPEGVVDFNDLKEMRMTEGERVKLDLRKNDILMCEGGDAGRCAFLREDAPGVSFQKALLRIRVNNRIALPEYVFHALREAHFSGRIALDYSVSTIPHFTAEKAEKLKIYLPDLERQKEIVLAINRYLDFSRSIITECTALKELLLKRRQVLITDMVTGKVEV</sequence>
<evidence type="ECO:0000256" key="2">
    <source>
        <dbReference type="ARBA" id="ARBA00022747"/>
    </source>
</evidence>
<organism evidence="5 6">
    <name type="scientific">Corynebacterium vitaeruminis DSM 20294</name>
    <dbReference type="NCBI Taxonomy" id="1224164"/>
    <lineage>
        <taxon>Bacteria</taxon>
        <taxon>Bacillati</taxon>
        <taxon>Actinomycetota</taxon>
        <taxon>Actinomycetes</taxon>
        <taxon>Mycobacteriales</taxon>
        <taxon>Corynebacteriaceae</taxon>
        <taxon>Corynebacterium</taxon>
    </lineage>
</organism>
<dbReference type="Pfam" id="PF01420">
    <property type="entry name" value="Methylase_S"/>
    <property type="match status" value="1"/>
</dbReference>
<dbReference type="InterPro" id="IPR052021">
    <property type="entry name" value="Type-I_RS_S_subunit"/>
</dbReference>
<dbReference type="GO" id="GO:0003677">
    <property type="term" value="F:DNA binding"/>
    <property type="evidence" value="ECO:0007669"/>
    <property type="project" value="UniProtKB-KW"/>
</dbReference>